<feature type="domain" description="RING-type" evidence="10">
    <location>
        <begin position="305"/>
        <end position="346"/>
    </location>
</feature>
<dbReference type="SMART" id="SM00184">
    <property type="entry name" value="RING"/>
    <property type="match status" value="1"/>
</dbReference>
<comment type="caution">
    <text evidence="11">The sequence shown here is derived from an EMBL/GenBank/DDBJ whole genome shotgun (WGS) entry which is preliminary data.</text>
</comment>
<comment type="catalytic activity">
    <reaction evidence="1">
        <text>S-ubiquitinyl-[E2 ubiquitin-conjugating enzyme]-L-cysteine + [acceptor protein]-L-lysine = [E2 ubiquitin-conjugating enzyme]-L-cysteine + N(6)-ubiquitinyl-[acceptor protein]-L-lysine.</text>
        <dbReference type="EC" id="2.3.2.27"/>
    </reaction>
</comment>
<feature type="region of interest" description="Disordered" evidence="9">
    <location>
        <begin position="188"/>
        <end position="208"/>
    </location>
</feature>
<dbReference type="InterPro" id="IPR013083">
    <property type="entry name" value="Znf_RING/FYVE/PHD"/>
</dbReference>
<dbReference type="GO" id="GO:0008270">
    <property type="term" value="F:zinc ion binding"/>
    <property type="evidence" value="ECO:0007669"/>
    <property type="project" value="UniProtKB-KW"/>
</dbReference>
<feature type="compositionally biased region" description="Acidic residues" evidence="9">
    <location>
        <begin position="197"/>
        <end position="208"/>
    </location>
</feature>
<dbReference type="SUPFAM" id="SSF57850">
    <property type="entry name" value="RING/U-box"/>
    <property type="match status" value="1"/>
</dbReference>
<organism evidence="11 12">
    <name type="scientific">Phaseolus coccineus</name>
    <name type="common">Scarlet runner bean</name>
    <name type="synonym">Phaseolus multiflorus</name>
    <dbReference type="NCBI Taxonomy" id="3886"/>
    <lineage>
        <taxon>Eukaryota</taxon>
        <taxon>Viridiplantae</taxon>
        <taxon>Streptophyta</taxon>
        <taxon>Embryophyta</taxon>
        <taxon>Tracheophyta</taxon>
        <taxon>Spermatophyta</taxon>
        <taxon>Magnoliopsida</taxon>
        <taxon>eudicotyledons</taxon>
        <taxon>Gunneridae</taxon>
        <taxon>Pentapetalae</taxon>
        <taxon>rosids</taxon>
        <taxon>fabids</taxon>
        <taxon>Fabales</taxon>
        <taxon>Fabaceae</taxon>
        <taxon>Papilionoideae</taxon>
        <taxon>50 kb inversion clade</taxon>
        <taxon>NPAAA clade</taxon>
        <taxon>indigoferoid/millettioid clade</taxon>
        <taxon>Phaseoleae</taxon>
        <taxon>Phaseolus</taxon>
    </lineage>
</organism>
<dbReference type="GO" id="GO:0005737">
    <property type="term" value="C:cytoplasm"/>
    <property type="evidence" value="ECO:0007669"/>
    <property type="project" value="TreeGrafter"/>
</dbReference>
<keyword evidence="12" id="KW-1185">Reference proteome</keyword>
<reference evidence="11 12" key="1">
    <citation type="submission" date="2024-01" db="EMBL/GenBank/DDBJ databases">
        <title>The genomes of 5 underutilized Papilionoideae crops provide insights into root nodulation and disease resistanc.</title>
        <authorList>
            <person name="Jiang F."/>
        </authorList>
    </citation>
    <scope>NUCLEOTIDE SEQUENCE [LARGE SCALE GENOMIC DNA]</scope>
    <source>
        <strain evidence="11">JINMINGXINNONG_FW02</strain>
        <tissue evidence="11">Leaves</tissue>
    </source>
</reference>
<proteinExistence type="predicted"/>
<feature type="region of interest" description="Disordered" evidence="9">
    <location>
        <begin position="1"/>
        <end position="23"/>
    </location>
</feature>
<keyword evidence="4" id="KW-0479">Metal-binding</keyword>
<evidence type="ECO:0000259" key="10">
    <source>
        <dbReference type="PROSITE" id="PS50089"/>
    </source>
</evidence>
<keyword evidence="5 8" id="KW-0863">Zinc-finger</keyword>
<dbReference type="GO" id="GO:0016567">
    <property type="term" value="P:protein ubiquitination"/>
    <property type="evidence" value="ECO:0007669"/>
    <property type="project" value="TreeGrafter"/>
</dbReference>
<evidence type="ECO:0000256" key="6">
    <source>
        <dbReference type="ARBA" id="ARBA00022786"/>
    </source>
</evidence>
<evidence type="ECO:0000256" key="9">
    <source>
        <dbReference type="SAM" id="MobiDB-lite"/>
    </source>
</evidence>
<dbReference type="EC" id="2.3.2.27" evidence="2"/>
<dbReference type="Proteomes" id="UP001374584">
    <property type="component" value="Unassembled WGS sequence"/>
</dbReference>
<dbReference type="InterPro" id="IPR001841">
    <property type="entry name" value="Znf_RING"/>
</dbReference>
<keyword evidence="3" id="KW-0808">Transferase</keyword>
<dbReference type="Pfam" id="PF13639">
    <property type="entry name" value="zf-RING_2"/>
    <property type="match status" value="1"/>
</dbReference>
<dbReference type="PROSITE" id="PS50089">
    <property type="entry name" value="ZF_RING_2"/>
    <property type="match status" value="1"/>
</dbReference>
<name>A0AAN9N1J6_PHACN</name>
<sequence>MSRHHHLHHHHSPNPFASLSSHSDSDSDSDSVSCFVTDLFETSSRLCSCDDTDINPFSDAVCDVHRSEHVLGLGLGLGIGVEIDSQTQDNDENNHDRVFNFAVGDGSGGLRVEGFGSESDDSNGEEGGVRDEGGGFDDFDVRLCWDSLCLEDQRTLNEGFEWEEVEERVNGREDSGLVVDEVEIDDVDGDSVGFTNADEEEEEEDGGEEALRYLEWEILLAVNNSERNVNNGGGLEHEGIAGAADLLTIQDGYVYAAEYDVLFGQFLENESALKGSPPAAKSVVESLPLVELSKEELLQGKNLACAICKDEILLEEKVRRLPCSHCYHGDCILPWLEIRNTCPVCRFELPTDDPDYEQRKVHRAAHDLLELATAGMQF</sequence>
<evidence type="ECO:0000256" key="4">
    <source>
        <dbReference type="ARBA" id="ARBA00022723"/>
    </source>
</evidence>
<evidence type="ECO:0000256" key="7">
    <source>
        <dbReference type="ARBA" id="ARBA00022833"/>
    </source>
</evidence>
<feature type="region of interest" description="Disordered" evidence="9">
    <location>
        <begin position="110"/>
        <end position="134"/>
    </location>
</feature>
<evidence type="ECO:0000256" key="2">
    <source>
        <dbReference type="ARBA" id="ARBA00012483"/>
    </source>
</evidence>
<gene>
    <name evidence="11" type="ORF">VNO80_13730</name>
</gene>
<dbReference type="Gene3D" id="3.30.40.10">
    <property type="entry name" value="Zinc/RING finger domain, C3HC4 (zinc finger)"/>
    <property type="match status" value="1"/>
</dbReference>
<dbReference type="FunFam" id="3.30.40.10:FF:000022">
    <property type="entry name" value="E3 ubiquitin-protein ligase RING1-like"/>
    <property type="match status" value="1"/>
</dbReference>
<dbReference type="PANTHER" id="PTHR15710">
    <property type="entry name" value="E3 UBIQUITIN-PROTEIN LIGASE PRAJA"/>
    <property type="match status" value="1"/>
</dbReference>
<keyword evidence="6" id="KW-0833">Ubl conjugation pathway</keyword>
<evidence type="ECO:0000313" key="11">
    <source>
        <dbReference type="EMBL" id="KAK7364980.1"/>
    </source>
</evidence>
<evidence type="ECO:0000256" key="3">
    <source>
        <dbReference type="ARBA" id="ARBA00022679"/>
    </source>
</evidence>
<dbReference type="PANTHER" id="PTHR15710:SF108">
    <property type="entry name" value="OS03G0286100 PROTEIN"/>
    <property type="match status" value="1"/>
</dbReference>
<evidence type="ECO:0000256" key="5">
    <source>
        <dbReference type="ARBA" id="ARBA00022771"/>
    </source>
</evidence>
<dbReference type="GO" id="GO:0061630">
    <property type="term" value="F:ubiquitin protein ligase activity"/>
    <property type="evidence" value="ECO:0007669"/>
    <property type="project" value="UniProtKB-EC"/>
</dbReference>
<evidence type="ECO:0000256" key="8">
    <source>
        <dbReference type="PROSITE-ProRule" id="PRU00175"/>
    </source>
</evidence>
<feature type="compositionally biased region" description="Basic residues" evidence="9">
    <location>
        <begin position="1"/>
        <end position="12"/>
    </location>
</feature>
<protein>
    <recommendedName>
        <fullName evidence="2">RING-type E3 ubiquitin transferase</fullName>
        <ecNumber evidence="2">2.3.2.27</ecNumber>
    </recommendedName>
</protein>
<dbReference type="AlphaFoldDB" id="A0AAN9N1J6"/>
<keyword evidence="7" id="KW-0862">Zinc</keyword>
<dbReference type="EMBL" id="JAYMYR010000005">
    <property type="protein sequence ID" value="KAK7364980.1"/>
    <property type="molecule type" value="Genomic_DNA"/>
</dbReference>
<accession>A0AAN9N1J6</accession>
<evidence type="ECO:0000256" key="1">
    <source>
        <dbReference type="ARBA" id="ARBA00000900"/>
    </source>
</evidence>
<evidence type="ECO:0000313" key="12">
    <source>
        <dbReference type="Proteomes" id="UP001374584"/>
    </source>
</evidence>